<name>A0A494RGU7_9CAUL</name>
<dbReference type="AlphaFoldDB" id="A0A494RGU7"/>
<feature type="signal peptide" evidence="1">
    <location>
        <begin position="1"/>
        <end position="22"/>
    </location>
</feature>
<dbReference type="EMBL" id="CP032707">
    <property type="protein sequence ID" value="AYG94323.1"/>
    <property type="molecule type" value="Genomic_DNA"/>
</dbReference>
<evidence type="ECO:0000313" key="3">
    <source>
        <dbReference type="Proteomes" id="UP000276984"/>
    </source>
</evidence>
<gene>
    <name evidence="2" type="ORF">D8I30_03325</name>
</gene>
<organism evidence="2 3">
    <name type="scientific">Brevundimonas naejangsanensis</name>
    <dbReference type="NCBI Taxonomy" id="588932"/>
    <lineage>
        <taxon>Bacteria</taxon>
        <taxon>Pseudomonadati</taxon>
        <taxon>Pseudomonadota</taxon>
        <taxon>Alphaproteobacteria</taxon>
        <taxon>Caulobacterales</taxon>
        <taxon>Caulobacteraceae</taxon>
        <taxon>Brevundimonas</taxon>
    </lineage>
</organism>
<evidence type="ECO:0000313" key="2">
    <source>
        <dbReference type="EMBL" id="AYG94323.1"/>
    </source>
</evidence>
<dbReference type="Pfam" id="PF09982">
    <property type="entry name" value="LpxR"/>
    <property type="match status" value="1"/>
</dbReference>
<reference evidence="2 3" key="1">
    <citation type="submission" date="2018-10" db="EMBL/GenBank/DDBJ databases">
        <title>Complete genome sequence of Brevundimonas naejangsanensis BRV3.</title>
        <authorList>
            <person name="Berrios L."/>
            <person name="Ely B."/>
        </authorList>
    </citation>
    <scope>NUCLEOTIDE SEQUENCE [LARGE SCALE GENOMIC DNA]</scope>
    <source>
        <strain evidence="2 3">BRV3</strain>
    </source>
</reference>
<evidence type="ECO:0000256" key="1">
    <source>
        <dbReference type="SAM" id="SignalP"/>
    </source>
</evidence>
<accession>A0A494RGU7</accession>
<feature type="chain" id="PRO_5019853812" evidence="1">
    <location>
        <begin position="23"/>
        <end position="286"/>
    </location>
</feature>
<dbReference type="InterPro" id="IPR018707">
    <property type="entry name" value="LpxR"/>
</dbReference>
<dbReference type="Proteomes" id="UP000276984">
    <property type="component" value="Chromosome"/>
</dbReference>
<proteinExistence type="predicted"/>
<keyword evidence="3" id="KW-1185">Reference proteome</keyword>
<keyword evidence="1" id="KW-0732">Signal</keyword>
<sequence>MAWAGLAIAATAPAAMPTAALALPQALLEAPVAARGGEAVRFEDAAARIDSRLPFSAEPDAAFGAPVQFNDAARLSADLAERRQEAWFAGDGFTDRLRVTTMGELRRADGGPLPPRALDAAGFSAESYDVTYTRGWTAASGRTASGLEVSLTPHAGFGVGSDGPSAEAGATLRIGEGLDRLAPNGDEAFGERPRWYLYAAGSKRAVGYNFARTRDGDFARSGVSQDGGSYLGDASIGVAYRRGAVQGSFGIVYREIEVKGLRGYQGIDTDVSEGLAAFQLTIRPPR</sequence>
<protein>
    <submittedName>
        <fullName evidence="2">DUF2219 family protein</fullName>
    </submittedName>
</protein>
<dbReference type="Gene3D" id="2.40.128.140">
    <property type="entry name" value="Outer membrane protein"/>
    <property type="match status" value="1"/>
</dbReference>
<dbReference type="OrthoDB" id="7617009at2"/>
<dbReference type="InterPro" id="IPR037107">
    <property type="entry name" value="Put_OMP_sf"/>
</dbReference>